<comment type="cofactor">
    <cofactor evidence="11">
        <name>Fe cation</name>
        <dbReference type="ChEBI" id="CHEBI:24875"/>
    </cofactor>
    <text evidence="11">Binds 1 Fe cation per subunit.</text>
</comment>
<dbReference type="Ensembl" id="ENSCMIT00000048030.1">
    <property type="protein sequence ID" value="ENSCMIP00000047359.1"/>
    <property type="gene ID" value="ENSCMIG00000019421.1"/>
</dbReference>
<proteinExistence type="inferred from homology"/>
<comment type="pathway">
    <text evidence="2 11">Organosulfur biosynthesis; taurine biosynthesis; hypotaurine from L-cysteine: step 1/2.</text>
</comment>
<dbReference type="GO" id="GO:0019448">
    <property type="term" value="P:L-cysteine catabolic process"/>
    <property type="evidence" value="ECO:0007669"/>
    <property type="project" value="TreeGrafter"/>
</dbReference>
<evidence type="ECO:0000313" key="13">
    <source>
        <dbReference type="Proteomes" id="UP000314986"/>
    </source>
</evidence>
<evidence type="ECO:0000256" key="3">
    <source>
        <dbReference type="ARBA" id="ARBA00006622"/>
    </source>
</evidence>
<dbReference type="CDD" id="cd10548">
    <property type="entry name" value="cupin_CDO"/>
    <property type="match status" value="1"/>
</dbReference>
<dbReference type="UniPathway" id="UPA00012">
    <property type="reaction ID" value="UER00537"/>
</dbReference>
<dbReference type="GO" id="GO:0008198">
    <property type="term" value="F:ferrous iron binding"/>
    <property type="evidence" value="ECO:0007669"/>
    <property type="project" value="TreeGrafter"/>
</dbReference>
<evidence type="ECO:0000256" key="11">
    <source>
        <dbReference type="RuleBase" id="RU366010"/>
    </source>
</evidence>
<dbReference type="InterPro" id="IPR014710">
    <property type="entry name" value="RmlC-like_jellyroll"/>
</dbReference>
<evidence type="ECO:0000256" key="4">
    <source>
        <dbReference type="ARBA" id="ARBA00022723"/>
    </source>
</evidence>
<reference evidence="13" key="2">
    <citation type="journal article" date="2007" name="PLoS Biol.">
        <title>Survey sequencing and comparative analysis of the elephant shark (Callorhinchus milii) genome.</title>
        <authorList>
            <person name="Venkatesh B."/>
            <person name="Kirkness E.F."/>
            <person name="Loh Y.H."/>
            <person name="Halpern A.L."/>
            <person name="Lee A.P."/>
            <person name="Johnson J."/>
            <person name="Dandona N."/>
            <person name="Viswanathan L.D."/>
            <person name="Tay A."/>
            <person name="Venter J.C."/>
            <person name="Strausberg R.L."/>
            <person name="Brenner S."/>
        </authorList>
    </citation>
    <scope>NUCLEOTIDE SEQUENCE [LARGE SCALE GENOMIC DNA]</scope>
</reference>
<dbReference type="AlphaFoldDB" id="A0A4W3JV07"/>
<sequence length="204" mass="23377">MDQTPVQTVETLAELVKKLHEIFSADKVNVEEVQNLMGSYKSNPVEWSKYAKLDKYRYTRNLVDEGNGKFNLMILCWGEGHGSSIHDHTDSHCFLKLLQGQLKETLFNWPDVKSKSQEMSKKWEKTLQENQCTYINGKISSMIKKKKKSPYLCCLLFVTLWNSIPHSLCLAPSLASFKTRLKTLLFDRAFSHPPTPTIPALHAS</sequence>
<evidence type="ECO:0000313" key="12">
    <source>
        <dbReference type="Ensembl" id="ENSCMIP00000047359.1"/>
    </source>
</evidence>
<keyword evidence="4 11" id="KW-0479">Metal-binding</keyword>
<reference evidence="13" key="1">
    <citation type="journal article" date="2006" name="Science">
        <title>Ancient noncoding elements conserved in the human genome.</title>
        <authorList>
            <person name="Venkatesh B."/>
            <person name="Kirkness E.F."/>
            <person name="Loh Y.H."/>
            <person name="Halpern A.L."/>
            <person name="Lee A.P."/>
            <person name="Johnson J."/>
            <person name="Dandona N."/>
            <person name="Viswanathan L.D."/>
            <person name="Tay A."/>
            <person name="Venter J.C."/>
            <person name="Strausberg R.L."/>
            <person name="Brenner S."/>
        </authorList>
    </citation>
    <scope>NUCLEOTIDE SEQUENCE [LARGE SCALE GENOMIC DNA]</scope>
</reference>
<name>A0A4W3JV07_CALMI</name>
<evidence type="ECO:0000256" key="10">
    <source>
        <dbReference type="ARBA" id="ARBA00033725"/>
    </source>
</evidence>
<reference evidence="12" key="4">
    <citation type="submission" date="2025-08" db="UniProtKB">
        <authorList>
            <consortium name="Ensembl"/>
        </authorList>
    </citation>
    <scope>IDENTIFICATION</scope>
</reference>
<evidence type="ECO:0000256" key="1">
    <source>
        <dbReference type="ARBA" id="ARBA00001967"/>
    </source>
</evidence>
<evidence type="ECO:0000256" key="5">
    <source>
        <dbReference type="ARBA" id="ARBA00022784"/>
    </source>
</evidence>
<reference evidence="12" key="5">
    <citation type="submission" date="2025-09" db="UniProtKB">
        <authorList>
            <consortium name="Ensembl"/>
        </authorList>
    </citation>
    <scope>IDENTIFICATION</scope>
</reference>
<dbReference type="EC" id="1.13.11.20" evidence="11"/>
<dbReference type="InterPro" id="IPR011051">
    <property type="entry name" value="RmlC_Cupin_sf"/>
</dbReference>
<dbReference type="GeneTree" id="ENSGT00390000018226"/>
<evidence type="ECO:0000256" key="6">
    <source>
        <dbReference type="ARBA" id="ARBA00022964"/>
    </source>
</evidence>
<dbReference type="PANTHER" id="PTHR12918">
    <property type="entry name" value="CYSTEINE DIOXYGENASE"/>
    <property type="match status" value="1"/>
</dbReference>
<comment type="similarity">
    <text evidence="3 11">Belongs to the cysteine dioxygenase family.</text>
</comment>
<dbReference type="SUPFAM" id="SSF51182">
    <property type="entry name" value="RmlC-like cupins"/>
    <property type="match status" value="1"/>
</dbReference>
<dbReference type="Proteomes" id="UP000314986">
    <property type="component" value="Unassembled WGS sequence"/>
</dbReference>
<comment type="function">
    <text evidence="10">Catalyzes the oxidation of cysteine to cysteine sulfinic acid with addition of molecular dioxygen.</text>
</comment>
<evidence type="ECO:0000256" key="9">
    <source>
        <dbReference type="ARBA" id="ARBA00024284"/>
    </source>
</evidence>
<accession>A0A4W3JV07</accession>
<dbReference type="PANTHER" id="PTHR12918:SF1">
    <property type="entry name" value="CYSTEINE DIOXYGENASE TYPE 1"/>
    <property type="match status" value="1"/>
</dbReference>
<keyword evidence="7 11" id="KW-0560">Oxidoreductase</keyword>
<dbReference type="GO" id="GO:0042412">
    <property type="term" value="P:taurine biosynthetic process"/>
    <property type="evidence" value="ECO:0007669"/>
    <property type="project" value="UniProtKB-UniRule"/>
</dbReference>
<dbReference type="InParanoid" id="A0A4W3JV07"/>
<dbReference type="STRING" id="7868.ENSCMIP00000047359"/>
<comment type="cofactor">
    <cofactor evidence="1">
        <name>Ni(2+)</name>
        <dbReference type="ChEBI" id="CHEBI:49786"/>
    </cofactor>
</comment>
<comment type="catalytic activity">
    <reaction evidence="9">
        <text>L-cysteine + O2 = 3-sulfino-L-alanine + H(+)</text>
        <dbReference type="Rhea" id="RHEA:20441"/>
        <dbReference type="ChEBI" id="CHEBI:15378"/>
        <dbReference type="ChEBI" id="CHEBI:15379"/>
        <dbReference type="ChEBI" id="CHEBI:35235"/>
        <dbReference type="ChEBI" id="CHEBI:61085"/>
        <dbReference type="EC" id="1.13.11.20"/>
    </reaction>
    <physiologicalReaction direction="left-to-right" evidence="9">
        <dbReference type="Rhea" id="RHEA:20442"/>
    </physiologicalReaction>
</comment>
<keyword evidence="13" id="KW-1185">Reference proteome</keyword>
<dbReference type="Gene3D" id="2.60.120.10">
    <property type="entry name" value="Jelly Rolls"/>
    <property type="match status" value="1"/>
</dbReference>
<keyword evidence="6 11" id="KW-0223">Dioxygenase</keyword>
<keyword evidence="5" id="KW-0883">Thioether bond</keyword>
<reference evidence="13" key="3">
    <citation type="journal article" date="2014" name="Nature">
        <title>Elephant shark genome provides unique insights into gnathostome evolution.</title>
        <authorList>
            <consortium name="International Elephant Shark Genome Sequencing Consortium"/>
            <person name="Venkatesh B."/>
            <person name="Lee A.P."/>
            <person name="Ravi V."/>
            <person name="Maurya A.K."/>
            <person name="Lian M.M."/>
            <person name="Swann J.B."/>
            <person name="Ohta Y."/>
            <person name="Flajnik M.F."/>
            <person name="Sutoh Y."/>
            <person name="Kasahara M."/>
            <person name="Hoon S."/>
            <person name="Gangu V."/>
            <person name="Roy S.W."/>
            <person name="Irimia M."/>
            <person name="Korzh V."/>
            <person name="Kondrychyn I."/>
            <person name="Lim Z.W."/>
            <person name="Tay B.H."/>
            <person name="Tohari S."/>
            <person name="Kong K.W."/>
            <person name="Ho S."/>
            <person name="Lorente-Galdos B."/>
            <person name="Quilez J."/>
            <person name="Marques-Bonet T."/>
            <person name="Raney B.J."/>
            <person name="Ingham P.W."/>
            <person name="Tay A."/>
            <person name="Hillier L.W."/>
            <person name="Minx P."/>
            <person name="Boehm T."/>
            <person name="Wilson R.K."/>
            <person name="Brenner S."/>
            <person name="Warren W.C."/>
        </authorList>
    </citation>
    <scope>NUCLEOTIDE SEQUENCE [LARGE SCALE GENOMIC DNA]</scope>
</reference>
<evidence type="ECO:0000256" key="2">
    <source>
        <dbReference type="ARBA" id="ARBA00004759"/>
    </source>
</evidence>
<dbReference type="Pfam" id="PF05995">
    <property type="entry name" value="CDO_I"/>
    <property type="match status" value="1"/>
</dbReference>
<evidence type="ECO:0000256" key="7">
    <source>
        <dbReference type="ARBA" id="ARBA00023002"/>
    </source>
</evidence>
<organism evidence="12 13">
    <name type="scientific">Callorhinchus milii</name>
    <name type="common">Ghost shark</name>
    <dbReference type="NCBI Taxonomy" id="7868"/>
    <lineage>
        <taxon>Eukaryota</taxon>
        <taxon>Metazoa</taxon>
        <taxon>Chordata</taxon>
        <taxon>Craniata</taxon>
        <taxon>Vertebrata</taxon>
        <taxon>Chondrichthyes</taxon>
        <taxon>Holocephali</taxon>
        <taxon>Chimaeriformes</taxon>
        <taxon>Callorhinchidae</taxon>
        <taxon>Callorhinchus</taxon>
    </lineage>
</organism>
<keyword evidence="8 11" id="KW-0408">Iron</keyword>
<evidence type="ECO:0000256" key="8">
    <source>
        <dbReference type="ARBA" id="ARBA00023004"/>
    </source>
</evidence>
<dbReference type="InterPro" id="IPR010300">
    <property type="entry name" value="CDO_1"/>
</dbReference>
<gene>
    <name evidence="12" type="primary">LOC103183545</name>
</gene>
<dbReference type="GO" id="GO:0017172">
    <property type="term" value="F:cysteine dioxygenase activity"/>
    <property type="evidence" value="ECO:0007669"/>
    <property type="project" value="UniProtKB-UniRule"/>
</dbReference>
<protein>
    <recommendedName>
        <fullName evidence="11">Cysteine dioxygenase</fullName>
        <ecNumber evidence="11">1.13.11.20</ecNumber>
    </recommendedName>
</protein>